<comment type="subcellular location">
    <subcellularLocation>
        <location evidence="1">Plastid</location>
    </subcellularLocation>
</comment>
<dbReference type="InterPro" id="IPR036291">
    <property type="entry name" value="NAD(P)-bd_dom_sf"/>
</dbReference>
<dbReference type="InterPro" id="IPR008030">
    <property type="entry name" value="NmrA-like"/>
</dbReference>
<dbReference type="SUPFAM" id="SSF51735">
    <property type="entry name" value="NAD(P)-binding Rossmann-fold domains"/>
    <property type="match status" value="1"/>
</dbReference>
<name>A0A7S0WZB3_9CHLO</name>
<dbReference type="GO" id="GO:0009523">
    <property type="term" value="C:photosystem II"/>
    <property type="evidence" value="ECO:0007669"/>
    <property type="project" value="UniProtKB-KW"/>
</dbReference>
<accession>A0A7S0WZB3</accession>
<feature type="domain" description="NmrA-like" evidence="5">
    <location>
        <begin position="45"/>
        <end position="281"/>
    </location>
</feature>
<gene>
    <name evidence="6" type="ORF">CLEI1391_LOCUS17512</name>
</gene>
<dbReference type="PANTHER" id="PTHR47128">
    <property type="match status" value="1"/>
</dbReference>
<dbReference type="GO" id="GO:0009536">
    <property type="term" value="C:plastid"/>
    <property type="evidence" value="ECO:0007669"/>
    <property type="project" value="UniProtKB-SubCell"/>
</dbReference>
<evidence type="ECO:0000256" key="1">
    <source>
        <dbReference type="ARBA" id="ARBA00004474"/>
    </source>
</evidence>
<dbReference type="AlphaFoldDB" id="A0A7S0WZB3"/>
<evidence type="ECO:0000256" key="4">
    <source>
        <dbReference type="ARBA" id="ARBA00023276"/>
    </source>
</evidence>
<evidence type="ECO:0000256" key="3">
    <source>
        <dbReference type="ARBA" id="ARBA00022640"/>
    </source>
</evidence>
<dbReference type="EMBL" id="HBFB01031273">
    <property type="protein sequence ID" value="CAD8693329.1"/>
    <property type="molecule type" value="Transcribed_RNA"/>
</dbReference>
<dbReference type="GO" id="GO:0015979">
    <property type="term" value="P:photosynthesis"/>
    <property type="evidence" value="ECO:0007669"/>
    <property type="project" value="UniProtKB-KW"/>
</dbReference>
<dbReference type="Gene3D" id="3.40.50.720">
    <property type="entry name" value="NAD(P)-binding Rossmann-like Domain"/>
    <property type="match status" value="1"/>
</dbReference>
<reference evidence="6" key="1">
    <citation type="submission" date="2021-01" db="EMBL/GenBank/DDBJ databases">
        <authorList>
            <person name="Corre E."/>
            <person name="Pelletier E."/>
            <person name="Niang G."/>
            <person name="Scheremetjew M."/>
            <person name="Finn R."/>
            <person name="Kale V."/>
            <person name="Holt S."/>
            <person name="Cochrane G."/>
            <person name="Meng A."/>
            <person name="Brown T."/>
            <person name="Cohen L."/>
        </authorList>
    </citation>
    <scope>NUCLEOTIDE SEQUENCE</scope>
    <source>
        <strain evidence="6">SAG 11-49</strain>
    </source>
</reference>
<dbReference type="Pfam" id="PF05368">
    <property type="entry name" value="NmrA"/>
    <property type="match status" value="1"/>
</dbReference>
<keyword evidence="2" id="KW-0602">Photosynthesis</keyword>
<evidence type="ECO:0000256" key="2">
    <source>
        <dbReference type="ARBA" id="ARBA00022531"/>
    </source>
</evidence>
<dbReference type="PANTHER" id="PTHR47128:SF2">
    <property type="entry name" value="PROTEIN HIGH CHLOROPHYLL FLUORESCENCE PHENOTYPE 244, CHLOROPLASTIC"/>
    <property type="match status" value="1"/>
</dbReference>
<proteinExistence type="predicted"/>
<protein>
    <recommendedName>
        <fullName evidence="5">NmrA-like domain-containing protein</fullName>
    </recommendedName>
</protein>
<sequence length="361" mass="39659">MQAQKMQAQGQRVGAMKRMSAFGVARGQSRLRTVRCYADGTPVPKNSILVVGGTGTLGRQIVRRALDEGYSVRCIVRPRQNPADFLREWGATTVQADLLDPTSLPATLVGISAIIDCATARPEESTTAIDWKGKVALIQCAQAMGIQRYVFTSIYNCDKHPEVPLMNIKACTERYLAASGVPYTTLRLCGFHQAVIGNYAVPILEDKPVWGTTDETRISYLDTQDAARMTLAALRSDKAANRTLTLAGPKAWSTQEVIALCEQLSNSDAKVQTVPTVVLKGARGILRSLQWAKDAADRLAFAEVLSNNETWSAPMDETYELLGIEPSSVQSLDDYLKEYFNKILKKLKEVGATSDRTNFYV</sequence>
<keyword evidence="4" id="KW-0604">Photosystem II</keyword>
<keyword evidence="3" id="KW-0934">Plastid</keyword>
<evidence type="ECO:0000259" key="5">
    <source>
        <dbReference type="Pfam" id="PF05368"/>
    </source>
</evidence>
<dbReference type="CDD" id="cd05243">
    <property type="entry name" value="SDR_a5"/>
    <property type="match status" value="1"/>
</dbReference>
<evidence type="ECO:0000313" key="6">
    <source>
        <dbReference type="EMBL" id="CAD8693329.1"/>
    </source>
</evidence>
<organism evidence="6">
    <name type="scientific">Chlamydomonas leiostraca</name>
    <dbReference type="NCBI Taxonomy" id="1034604"/>
    <lineage>
        <taxon>Eukaryota</taxon>
        <taxon>Viridiplantae</taxon>
        <taxon>Chlorophyta</taxon>
        <taxon>core chlorophytes</taxon>
        <taxon>Chlorophyceae</taxon>
        <taxon>CS clade</taxon>
        <taxon>Chlamydomonadales</taxon>
        <taxon>Chlamydomonadaceae</taxon>
        <taxon>Chlamydomonas</taxon>
    </lineage>
</organism>
<dbReference type="InterPro" id="IPR044256">
    <property type="entry name" value="HCF244-like"/>
</dbReference>